<evidence type="ECO:0000313" key="6">
    <source>
        <dbReference type="EMBL" id="KKY22158.1"/>
    </source>
</evidence>
<dbReference type="InterPro" id="IPR020103">
    <property type="entry name" value="PsdUridine_synth_cat_dom_sf"/>
</dbReference>
<dbReference type="PANTHER" id="PTHR11142:SF5">
    <property type="entry name" value="TRNA PSEUDOURIDINE(38_39) SYNTHASE"/>
    <property type="match status" value="1"/>
</dbReference>
<dbReference type="InterPro" id="IPR001406">
    <property type="entry name" value="PsdUridine_synth_TruA"/>
</dbReference>
<dbReference type="GO" id="GO:0031119">
    <property type="term" value="P:tRNA pseudouridine synthesis"/>
    <property type="evidence" value="ECO:0007669"/>
    <property type="project" value="TreeGrafter"/>
</dbReference>
<name>A0A0G2GEW3_PHACM</name>
<dbReference type="SUPFAM" id="SSF55120">
    <property type="entry name" value="Pseudouridine synthase"/>
    <property type="match status" value="1"/>
</dbReference>
<keyword evidence="7" id="KW-1185">Reference proteome</keyword>
<proteinExistence type="inferred from homology"/>
<dbReference type="Pfam" id="PF01416">
    <property type="entry name" value="PseudoU_synth_1"/>
    <property type="match status" value="1"/>
</dbReference>
<keyword evidence="3" id="KW-0413">Isomerase</keyword>
<organism evidence="6 7">
    <name type="scientific">Phaeomoniella chlamydospora</name>
    <name type="common">Phaeoacremonium chlamydosporum</name>
    <dbReference type="NCBI Taxonomy" id="158046"/>
    <lineage>
        <taxon>Eukaryota</taxon>
        <taxon>Fungi</taxon>
        <taxon>Dikarya</taxon>
        <taxon>Ascomycota</taxon>
        <taxon>Pezizomycotina</taxon>
        <taxon>Eurotiomycetes</taxon>
        <taxon>Chaetothyriomycetidae</taxon>
        <taxon>Phaeomoniellales</taxon>
        <taxon>Phaeomoniellaceae</taxon>
        <taxon>Phaeomoniella</taxon>
    </lineage>
</organism>
<accession>A0A0G2GEW3</accession>
<evidence type="ECO:0000256" key="4">
    <source>
        <dbReference type="SAM" id="MobiDB-lite"/>
    </source>
</evidence>
<dbReference type="Gene3D" id="3.30.70.660">
    <property type="entry name" value="Pseudouridine synthase I, catalytic domain, C-terminal subdomain"/>
    <property type="match status" value="1"/>
</dbReference>
<dbReference type="InterPro" id="IPR020097">
    <property type="entry name" value="PsdUridine_synth_TruA_a/b_dom"/>
</dbReference>
<dbReference type="GO" id="GO:0005634">
    <property type="term" value="C:nucleus"/>
    <property type="evidence" value="ECO:0007669"/>
    <property type="project" value="TreeGrafter"/>
</dbReference>
<dbReference type="InterPro" id="IPR020095">
    <property type="entry name" value="PsdUridine_synth_TruA_C"/>
</dbReference>
<dbReference type="Proteomes" id="UP000053317">
    <property type="component" value="Unassembled WGS sequence"/>
</dbReference>
<dbReference type="GO" id="GO:0005737">
    <property type="term" value="C:cytoplasm"/>
    <property type="evidence" value="ECO:0007669"/>
    <property type="project" value="TreeGrafter"/>
</dbReference>
<feature type="domain" description="Pseudouridine synthase I TruA alpha/beta" evidence="5">
    <location>
        <begin position="300"/>
        <end position="444"/>
    </location>
</feature>
<dbReference type="Gene3D" id="3.30.70.580">
    <property type="entry name" value="Pseudouridine synthase I, catalytic domain, N-terminal subdomain"/>
    <property type="match status" value="1"/>
</dbReference>
<dbReference type="OrthoDB" id="25767at2759"/>
<comment type="similarity">
    <text evidence="1">Belongs to the tRNA pseudouridine synthase TruA family.</text>
</comment>
<feature type="region of interest" description="Disordered" evidence="4">
    <location>
        <begin position="168"/>
        <end position="212"/>
    </location>
</feature>
<feature type="compositionally biased region" description="Basic and acidic residues" evidence="4">
    <location>
        <begin position="168"/>
        <end position="178"/>
    </location>
</feature>
<comment type="caution">
    <text evidence="6">The sequence shown here is derived from an EMBL/GenBank/DDBJ whole genome shotgun (WGS) entry which is preliminary data.</text>
</comment>
<dbReference type="PANTHER" id="PTHR11142">
    <property type="entry name" value="PSEUDOURIDYLATE SYNTHASE"/>
    <property type="match status" value="1"/>
</dbReference>
<dbReference type="EMBL" id="LCWF01000079">
    <property type="protein sequence ID" value="KKY22158.1"/>
    <property type="molecule type" value="Genomic_DNA"/>
</dbReference>
<protein>
    <submittedName>
        <fullName evidence="6">Putative pseudouridylate synthase 3</fullName>
    </submittedName>
</protein>
<evidence type="ECO:0000313" key="7">
    <source>
        <dbReference type="Proteomes" id="UP000053317"/>
    </source>
</evidence>
<dbReference type="GO" id="GO:0003723">
    <property type="term" value="F:RNA binding"/>
    <property type="evidence" value="ECO:0007669"/>
    <property type="project" value="InterPro"/>
</dbReference>
<sequence>MSSSVTASQPTDYSKWSNADLIARVSELERQLNAKNAEYQLPTNTAGAQKHMAQLRAFNPSKYSTRFIALKFAYLGQNYNGYECANGNTTPLPTIEEVLWKALRKGRLIAPLSDEPIEVQWDAKLRMQTPIVLNWEGCQYSKCGRTDRGVSAFGQVIGIRVRSNRPLNKSEPELKIDRPGTGGQELPTPDDVENADDELPGLGPESDVGEEEPFDPIKDELPYLSILNSILPQDIRALAWCADPPQNFDARFSCGQRRYRYFFTNPAFLPTPGPSGLKDQNGQDLPHRNGYLDIAAMQEACSYFVGLHDFRNFCKIDESKQMPNCERRVLHAVINDVSQSDGPHFVGKTPELAPNPGVSNVPFATGDGSQAIANGPKVYCFEVHGTAFLWHQIRCMVAILFLIGQGLEKPSLVKELLDIQRTPGRPMYEMASDAPLVLWDCIFPETDRDSPEDAIDWIYAGDARALEAVNTKSDGKYGLMGTVDQVWNIWRKCKIQEVLAAGLLDLAAGQGDRSSLERGGLRFPNDSQRSQKIFDGSDFGRLVGKYTPVMQKQKMESLEVQNARYRAGKGSRKVLRKKTDVTNVE</sequence>
<dbReference type="GO" id="GO:0009982">
    <property type="term" value="F:pseudouridine synthase activity"/>
    <property type="evidence" value="ECO:0007669"/>
    <property type="project" value="InterPro"/>
</dbReference>
<evidence type="ECO:0000256" key="2">
    <source>
        <dbReference type="ARBA" id="ARBA00022694"/>
    </source>
</evidence>
<reference evidence="6 7" key="2">
    <citation type="submission" date="2015-05" db="EMBL/GenBank/DDBJ databases">
        <authorList>
            <person name="Morales-Cruz A."/>
            <person name="Amrine K.C."/>
            <person name="Cantu D."/>
        </authorList>
    </citation>
    <scope>NUCLEOTIDE SEQUENCE [LARGE SCALE GENOMIC DNA]</scope>
    <source>
        <strain evidence="6">UCRPC4</strain>
    </source>
</reference>
<reference evidence="6 7" key="1">
    <citation type="submission" date="2015-05" db="EMBL/GenBank/DDBJ databases">
        <title>Distinctive expansion of gene families associated with plant cell wall degradation and secondary metabolism in the genomes of grapevine trunk pathogens.</title>
        <authorList>
            <person name="Lawrence D.P."/>
            <person name="Travadon R."/>
            <person name="Rolshausen P.E."/>
            <person name="Baumgartner K."/>
        </authorList>
    </citation>
    <scope>NUCLEOTIDE SEQUENCE [LARGE SCALE GENOMIC DNA]</scope>
    <source>
        <strain evidence="6">UCRPC4</strain>
    </source>
</reference>
<evidence type="ECO:0000259" key="5">
    <source>
        <dbReference type="Pfam" id="PF01416"/>
    </source>
</evidence>
<dbReference type="InterPro" id="IPR020094">
    <property type="entry name" value="TruA/RsuA/RluB/E/F_N"/>
</dbReference>
<feature type="compositionally biased region" description="Acidic residues" evidence="4">
    <location>
        <begin position="188"/>
        <end position="199"/>
    </location>
</feature>
<dbReference type="AlphaFoldDB" id="A0A0G2GEW3"/>
<dbReference type="GO" id="GO:1990481">
    <property type="term" value="P:mRNA pseudouridine synthesis"/>
    <property type="evidence" value="ECO:0007669"/>
    <property type="project" value="TreeGrafter"/>
</dbReference>
<gene>
    <name evidence="6" type="ORF">UCRPC4_g03345</name>
</gene>
<evidence type="ECO:0000256" key="1">
    <source>
        <dbReference type="ARBA" id="ARBA00009375"/>
    </source>
</evidence>
<dbReference type="HAMAP" id="MF_00171">
    <property type="entry name" value="TruA"/>
    <property type="match status" value="1"/>
</dbReference>
<evidence type="ECO:0000256" key="3">
    <source>
        <dbReference type="ARBA" id="ARBA00023235"/>
    </source>
</evidence>
<keyword evidence="2" id="KW-0819">tRNA processing</keyword>